<reference evidence="2" key="1">
    <citation type="submission" date="2021-02" db="EMBL/GenBank/DDBJ databases">
        <authorList>
            <person name="Nowell W R."/>
        </authorList>
    </citation>
    <scope>NUCLEOTIDE SEQUENCE</scope>
</reference>
<feature type="region of interest" description="Disordered" evidence="1">
    <location>
        <begin position="42"/>
        <end position="67"/>
    </location>
</feature>
<comment type="caution">
    <text evidence="2">The sequence shown here is derived from an EMBL/GenBank/DDBJ whole genome shotgun (WGS) entry which is preliminary data.</text>
</comment>
<proteinExistence type="predicted"/>
<evidence type="ECO:0000313" key="2">
    <source>
        <dbReference type="EMBL" id="CAF4560897.1"/>
    </source>
</evidence>
<dbReference type="Proteomes" id="UP000682733">
    <property type="component" value="Unassembled WGS sequence"/>
</dbReference>
<evidence type="ECO:0000256" key="1">
    <source>
        <dbReference type="SAM" id="MobiDB-lite"/>
    </source>
</evidence>
<accession>A0A8S2YMI1</accession>
<dbReference type="EMBL" id="CAJOBA010113586">
    <property type="protein sequence ID" value="CAF4560897.1"/>
    <property type="molecule type" value="Genomic_DNA"/>
</dbReference>
<dbReference type="AlphaFoldDB" id="A0A8S2YMI1"/>
<protein>
    <submittedName>
        <fullName evidence="2">Uncharacterized protein</fullName>
    </submittedName>
</protein>
<name>A0A8S2YMI1_9BILA</name>
<evidence type="ECO:0000313" key="3">
    <source>
        <dbReference type="Proteomes" id="UP000682733"/>
    </source>
</evidence>
<organism evidence="2 3">
    <name type="scientific">Didymodactylos carnosus</name>
    <dbReference type="NCBI Taxonomy" id="1234261"/>
    <lineage>
        <taxon>Eukaryota</taxon>
        <taxon>Metazoa</taxon>
        <taxon>Spiralia</taxon>
        <taxon>Gnathifera</taxon>
        <taxon>Rotifera</taxon>
        <taxon>Eurotatoria</taxon>
        <taxon>Bdelloidea</taxon>
        <taxon>Philodinida</taxon>
        <taxon>Philodinidae</taxon>
        <taxon>Didymodactylos</taxon>
    </lineage>
</organism>
<gene>
    <name evidence="2" type="ORF">TMI583_LOCUS49919</name>
</gene>
<sequence>MEIEDVLRIYQRSVSEDLRYKWLVSDDDSSAYDKVKNINIEQEVADERDDKDNNDKQKNYNNSQEDNSLKVLRVNYIKRVKKRVISRLNDIKSRNNSFQDLLQDVASISTSASAVCNQ</sequence>
<feature type="compositionally biased region" description="Basic and acidic residues" evidence="1">
    <location>
        <begin position="48"/>
        <end position="58"/>
    </location>
</feature>